<feature type="domain" description="CBS" evidence="9">
    <location>
        <begin position="282"/>
        <end position="338"/>
    </location>
</feature>
<dbReference type="InterPro" id="IPR028979">
    <property type="entry name" value="Ser_kin/Pase_Hpr-like_N_sf"/>
</dbReference>
<dbReference type="Gene3D" id="3.90.1640.10">
    <property type="entry name" value="inorganic pyrophosphatase (n-terminal core)"/>
    <property type="match status" value="2"/>
</dbReference>
<protein>
    <recommendedName>
        <fullName evidence="2">inorganic diphosphatase</fullName>
        <ecNumber evidence="2">3.6.1.1</ecNumber>
    </recommendedName>
    <alternativeName>
        <fullName evidence="6">Pyrophosphate phospho-hydrolase</fullName>
    </alternativeName>
</protein>
<dbReference type="EMBL" id="VUMM01000011">
    <property type="protein sequence ID" value="MSS01714.1"/>
    <property type="molecule type" value="Genomic_DNA"/>
</dbReference>
<dbReference type="Pfam" id="PF01368">
    <property type="entry name" value="DHH"/>
    <property type="match status" value="1"/>
</dbReference>
<dbReference type="Gene3D" id="3.10.310.20">
    <property type="entry name" value="DHHA2 domain"/>
    <property type="match status" value="1"/>
</dbReference>
<evidence type="ECO:0000256" key="6">
    <source>
        <dbReference type="ARBA" id="ARBA00032535"/>
    </source>
</evidence>
<dbReference type="GO" id="GO:0004427">
    <property type="term" value="F:inorganic diphosphate phosphatase activity"/>
    <property type="evidence" value="ECO:0007669"/>
    <property type="project" value="UniProtKB-EC"/>
</dbReference>
<keyword evidence="4 10" id="KW-0378">Hydrolase</keyword>
<keyword evidence="11" id="KW-1185">Reference proteome</keyword>
<dbReference type="SUPFAM" id="SSF54631">
    <property type="entry name" value="CBS-domain pair"/>
    <property type="match status" value="2"/>
</dbReference>
<dbReference type="SMART" id="SM01131">
    <property type="entry name" value="DHHA2"/>
    <property type="match status" value="1"/>
</dbReference>
<keyword evidence="3" id="KW-0479">Metal-binding</keyword>
<evidence type="ECO:0000256" key="4">
    <source>
        <dbReference type="ARBA" id="ARBA00022801"/>
    </source>
</evidence>
<evidence type="ECO:0000313" key="11">
    <source>
        <dbReference type="Proteomes" id="UP000470082"/>
    </source>
</evidence>
<reference evidence="10 11" key="1">
    <citation type="submission" date="2019-08" db="EMBL/GenBank/DDBJ databases">
        <title>In-depth cultivation of the pig gut microbiome towards novel bacterial diversity and tailored functional studies.</title>
        <authorList>
            <person name="Wylensek D."/>
            <person name="Hitch T.C.A."/>
            <person name="Clavel T."/>
        </authorList>
    </citation>
    <scope>NUCLEOTIDE SEQUENCE [LARGE SCALE GENOMIC DNA]</scope>
    <source>
        <strain evidence="10 11">LKV-178-WT-2G</strain>
    </source>
</reference>
<accession>A0A7X2T3L5</accession>
<dbReference type="InterPro" id="IPR038763">
    <property type="entry name" value="DHH_sf"/>
</dbReference>
<keyword evidence="5" id="KW-0464">Manganese</keyword>
<organism evidence="10 11">
    <name type="scientific">Floccifex porci</name>
    <dbReference type="NCBI Taxonomy" id="2606629"/>
    <lineage>
        <taxon>Bacteria</taxon>
        <taxon>Bacillati</taxon>
        <taxon>Bacillota</taxon>
        <taxon>Erysipelotrichia</taxon>
        <taxon>Erysipelotrichales</taxon>
        <taxon>Erysipelotrichaceae</taxon>
        <taxon>Floccifex</taxon>
    </lineage>
</organism>
<dbReference type="PROSITE" id="PS51371">
    <property type="entry name" value="CBS"/>
    <property type="match status" value="2"/>
</dbReference>
<dbReference type="PANTHER" id="PTHR12112">
    <property type="entry name" value="BNIP - RELATED"/>
    <property type="match status" value="1"/>
</dbReference>
<dbReference type="SUPFAM" id="SSF75138">
    <property type="entry name" value="HprK N-terminal domain-like"/>
    <property type="match status" value="1"/>
</dbReference>
<dbReference type="GO" id="GO:0046872">
    <property type="term" value="F:metal ion binding"/>
    <property type="evidence" value="ECO:0007669"/>
    <property type="project" value="UniProtKB-KW"/>
</dbReference>
<evidence type="ECO:0000256" key="8">
    <source>
        <dbReference type="PROSITE-ProRule" id="PRU00703"/>
    </source>
</evidence>
<gene>
    <name evidence="10" type="ORF">FYJ50_06335</name>
</gene>
<dbReference type="Gene3D" id="3.40.1390.20">
    <property type="entry name" value="HprK N-terminal domain-like"/>
    <property type="match status" value="1"/>
</dbReference>
<evidence type="ECO:0000256" key="5">
    <source>
        <dbReference type="ARBA" id="ARBA00023211"/>
    </source>
</evidence>
<dbReference type="Proteomes" id="UP000470082">
    <property type="component" value="Unassembled WGS sequence"/>
</dbReference>
<dbReference type="NCBIfam" id="NF011443">
    <property type="entry name" value="PRK14869.1-5"/>
    <property type="match status" value="1"/>
</dbReference>
<evidence type="ECO:0000256" key="7">
    <source>
        <dbReference type="ARBA" id="ARBA00047820"/>
    </source>
</evidence>
<dbReference type="InterPro" id="IPR001667">
    <property type="entry name" value="DDH_dom"/>
</dbReference>
<dbReference type="Pfam" id="PF07085">
    <property type="entry name" value="DRTGG"/>
    <property type="match status" value="1"/>
</dbReference>
<dbReference type="InterPro" id="IPR004097">
    <property type="entry name" value="DHHA2"/>
</dbReference>
<evidence type="ECO:0000259" key="9">
    <source>
        <dbReference type="PROSITE" id="PS51371"/>
    </source>
</evidence>
<dbReference type="SMART" id="SM00116">
    <property type="entry name" value="CBS"/>
    <property type="match status" value="2"/>
</dbReference>
<evidence type="ECO:0000256" key="3">
    <source>
        <dbReference type="ARBA" id="ARBA00022723"/>
    </source>
</evidence>
<evidence type="ECO:0000313" key="10">
    <source>
        <dbReference type="EMBL" id="MSS01714.1"/>
    </source>
</evidence>
<comment type="catalytic activity">
    <reaction evidence="7">
        <text>diphosphate + H2O = 2 phosphate + H(+)</text>
        <dbReference type="Rhea" id="RHEA:24576"/>
        <dbReference type="ChEBI" id="CHEBI:15377"/>
        <dbReference type="ChEBI" id="CHEBI:15378"/>
        <dbReference type="ChEBI" id="CHEBI:33019"/>
        <dbReference type="ChEBI" id="CHEBI:43474"/>
        <dbReference type="EC" id="3.6.1.1"/>
    </reaction>
</comment>
<dbReference type="EC" id="3.6.1.1" evidence="2"/>
<dbReference type="InterPro" id="IPR000644">
    <property type="entry name" value="CBS_dom"/>
</dbReference>
<name>A0A7X2T3L5_9FIRM</name>
<feature type="domain" description="CBS" evidence="9">
    <location>
        <begin position="104"/>
        <end position="165"/>
    </location>
</feature>
<sequence length="575" mass="66217">MDFRRICTGTWFGLFNEKVRRCRLDCIFFWRILMEKIYVCGHRHPDTDSIVSSIAYSYLKQQTDEYAIACRLGPCNEETKYLLNRFDFDEPILLEDARVRLSEISLEPAISVHKDETIFETLAKMKQHNQPFISVVNHQNKVTGMITRNDLADIGLGDTAFGIDLLKNVSLDNICKTLQGKIIVRDDQMKLNGKVSIVALSKRLSADYEVKNRIVIIGDDPISQKHLIQKGAGLLIIVWANSVEEDVIELAKEYHCPILISGYGSMNTSRYLFFSPEIQTVMKENVMCFYEDEFLEDVAKKMSKKRYRAYPVIDSENYLTGYILKDHAMSYKNKSIILVDHNEFSQSVPYIERATVLEVIDHHRIYDFYSKEPILFRNEIVGSSSTIIASLFKEKNVNIPKKLAGLMLGAIISDTLNFQSPTTTQKDLDMAEMLEEISQLNMDEFAYDILFINSESETKSVSDFLKEDVKSFDIEGYKVIIAQAVIPSFERLNIIKESIHDELIRYVRKKNCDLVCLVFTSIAENGSYFYNEGKIAEWIENEFPLVNGQPPYMEKIISRKKQIVPIITQIIQKNV</sequence>
<dbReference type="SUPFAM" id="SSF64182">
    <property type="entry name" value="DHH phosphoesterases"/>
    <property type="match status" value="1"/>
</dbReference>
<dbReference type="AlphaFoldDB" id="A0A7X2T3L5"/>
<comment type="cofactor">
    <cofactor evidence="1">
        <name>Mn(2+)</name>
        <dbReference type="ChEBI" id="CHEBI:29035"/>
    </cofactor>
</comment>
<comment type="caution">
    <text evidence="10">The sequence shown here is derived from an EMBL/GenBank/DDBJ whole genome shotgun (WGS) entry which is preliminary data.</text>
</comment>
<dbReference type="InterPro" id="IPR046342">
    <property type="entry name" value="CBS_dom_sf"/>
</dbReference>
<evidence type="ECO:0000256" key="1">
    <source>
        <dbReference type="ARBA" id="ARBA00001936"/>
    </source>
</evidence>
<dbReference type="GO" id="GO:0005737">
    <property type="term" value="C:cytoplasm"/>
    <property type="evidence" value="ECO:0007669"/>
    <property type="project" value="InterPro"/>
</dbReference>
<proteinExistence type="predicted"/>
<keyword evidence="8" id="KW-0129">CBS domain</keyword>
<dbReference type="InterPro" id="IPR010766">
    <property type="entry name" value="DRTGG"/>
</dbReference>
<dbReference type="Pfam" id="PF00571">
    <property type="entry name" value="CBS"/>
    <property type="match status" value="2"/>
</dbReference>
<dbReference type="PANTHER" id="PTHR12112:SF22">
    <property type="entry name" value="MANGANESE-DEPENDENT INORGANIC PYROPHOSPHATASE-RELATED"/>
    <property type="match status" value="1"/>
</dbReference>
<dbReference type="CDD" id="cd02205">
    <property type="entry name" value="CBS_pair_SF"/>
    <property type="match status" value="1"/>
</dbReference>
<dbReference type="Pfam" id="PF02833">
    <property type="entry name" value="DHHA2"/>
    <property type="match status" value="1"/>
</dbReference>
<evidence type="ECO:0000256" key="2">
    <source>
        <dbReference type="ARBA" id="ARBA00012146"/>
    </source>
</evidence>
<dbReference type="InterPro" id="IPR038222">
    <property type="entry name" value="DHHA2_dom_sf"/>
</dbReference>